<reference key="1">
    <citation type="submission" date="2009-08" db="EMBL/GenBank/DDBJ databases">
        <title>The genome sequence of Spirochaeta thermophila DSM6192.</title>
        <authorList>
            <person name="Angelov A."/>
            <person name="Mientus M."/>
            <person name="Wittenberg S."/>
            <person name="Lehmann R."/>
            <person name="Liesegang H."/>
            <person name="Daniel R."/>
            <person name="Liebl W."/>
        </authorList>
    </citation>
    <scope>NUCLEOTIDE SEQUENCE</scope>
    <source>
        <strain>DSM 6192</strain>
    </source>
</reference>
<comment type="similarity">
    <text evidence="1">Belongs to the ROK (NagC/XylR) family.</text>
</comment>
<dbReference type="GO" id="GO:0003700">
    <property type="term" value="F:DNA-binding transcription factor activity"/>
    <property type="evidence" value="ECO:0007669"/>
    <property type="project" value="InterPro"/>
</dbReference>
<dbReference type="InterPro" id="IPR036390">
    <property type="entry name" value="WH_DNA-bd_sf"/>
</dbReference>
<dbReference type="InterPro" id="IPR036388">
    <property type="entry name" value="WH-like_DNA-bd_sf"/>
</dbReference>
<dbReference type="CDD" id="cd00090">
    <property type="entry name" value="HTH_ARSR"/>
    <property type="match status" value="1"/>
</dbReference>
<dbReference type="KEGG" id="sta:STHERM_c02510"/>
<dbReference type="CDD" id="cd23763">
    <property type="entry name" value="ASKHA_ATPase_ROK"/>
    <property type="match status" value="1"/>
</dbReference>
<proteinExistence type="inferred from homology"/>
<dbReference type="PANTHER" id="PTHR18964">
    <property type="entry name" value="ROK (REPRESSOR, ORF, KINASE) FAMILY"/>
    <property type="match status" value="1"/>
</dbReference>
<dbReference type="PANTHER" id="PTHR18964:SF149">
    <property type="entry name" value="BIFUNCTIONAL UDP-N-ACETYLGLUCOSAMINE 2-EPIMERASE_N-ACETYLMANNOSAMINE KINASE"/>
    <property type="match status" value="1"/>
</dbReference>
<dbReference type="HOGENOM" id="CLU_036604_13_5_12"/>
<dbReference type="PaxDb" id="665571-STHERM_c02510"/>
<reference evidence="2 3" key="2">
    <citation type="journal article" date="2010" name="J. Bacteriol.">
        <title>Genome sequence of the polysaccharide-degrading, thermophilic anaerobe Spirochaeta thermophila DSM 6192.</title>
        <authorList>
            <person name="Angelov A."/>
            <person name="Liebl S."/>
            <person name="Ballschmiter M."/>
            <person name="Bomeke M."/>
            <person name="Lehmann R."/>
            <person name="Liesegang H."/>
            <person name="Daniel R."/>
            <person name="Liebl W."/>
        </authorList>
    </citation>
    <scope>NUCLEOTIDE SEQUENCE [LARGE SCALE GENOMIC DNA]</scope>
    <source>
        <strain evidence="3">ATCC 49972 / DSM 6192 / RI 19.B1</strain>
    </source>
</reference>
<dbReference type="RefSeq" id="WP_013313066.1">
    <property type="nucleotide sequence ID" value="NC_014484.1"/>
</dbReference>
<dbReference type="SUPFAM" id="SSF46785">
    <property type="entry name" value="Winged helix' DNA-binding domain"/>
    <property type="match status" value="1"/>
</dbReference>
<dbReference type="InterPro" id="IPR011991">
    <property type="entry name" value="ArsR-like_HTH"/>
</dbReference>
<dbReference type="Pfam" id="PF00480">
    <property type="entry name" value="ROK"/>
    <property type="match status" value="1"/>
</dbReference>
<accession>E0RNV2</accession>
<dbReference type="InterPro" id="IPR000600">
    <property type="entry name" value="ROK"/>
</dbReference>
<dbReference type="Proteomes" id="UP000001296">
    <property type="component" value="Chromosome"/>
</dbReference>
<evidence type="ECO:0000256" key="1">
    <source>
        <dbReference type="ARBA" id="ARBA00006479"/>
    </source>
</evidence>
<dbReference type="eggNOG" id="COG1940">
    <property type="taxonomic scope" value="Bacteria"/>
</dbReference>
<dbReference type="Gene3D" id="3.30.420.40">
    <property type="match status" value="3"/>
</dbReference>
<protein>
    <submittedName>
        <fullName evidence="2">Putative transcriptional regulator</fullName>
    </submittedName>
</protein>
<gene>
    <name evidence="2" type="ordered locus">STHERM_c02510</name>
</gene>
<dbReference type="Gene3D" id="1.10.10.10">
    <property type="entry name" value="Winged helix-like DNA-binding domain superfamily/Winged helix DNA-binding domain"/>
    <property type="match status" value="1"/>
</dbReference>
<dbReference type="SUPFAM" id="SSF53067">
    <property type="entry name" value="Actin-like ATPase domain"/>
    <property type="match status" value="1"/>
</dbReference>
<organism evidence="2 3">
    <name type="scientific">Winmispira thermophila (strain ATCC 49972 / DSM 6192 / RI 19.B1)</name>
    <name type="common">Spirochaeta thermophila</name>
    <dbReference type="NCBI Taxonomy" id="665571"/>
    <lineage>
        <taxon>Bacteria</taxon>
        <taxon>Pseudomonadati</taxon>
        <taxon>Spirochaetota</taxon>
        <taxon>Spirochaetia</taxon>
        <taxon>Winmispirales</taxon>
        <taxon>Winmispiraceae</taxon>
        <taxon>Winmispira</taxon>
    </lineage>
</organism>
<sequence>MNGKRRTKIENMGLILQQIWYEEGISRIEIAKRVGLNKSTVTNLVAELIELGLVEERAQKNVVSTGGRKPIALGLNKEYGVVIGVGVQAEAMRAVTVDLAGTVLLKWQKDTGPITRRNFIPLFLEAMEELSRILEEKGYVHVLGVGIGAGGIINPEDGSIVYSIPLSIYEPFQVCAELAEFLDVPVFVENDSNSCAWGELAFKKGESYKDFIFVLVEFKEERSHIKDFGGVGVGFGIVLDGRLHYGHTFSAGEFRSVFSEGTMPSQFSLSPEELAQLPHNRVLLNKFLHELFSNLACIVNTLNVSHVFFGGDIEGLGEEICDTFMSYVRRNWMYPLPIPCNVSLSSLHDFAVAYGAAGMILDRIFRNRLHQSFWDKRGDKAFLPVLVRHTLPLVKRSRA</sequence>
<name>E0RNV2_WINT6</name>
<dbReference type="eggNOG" id="COG1846">
    <property type="taxonomic scope" value="Bacteria"/>
</dbReference>
<dbReference type="InterPro" id="IPR043129">
    <property type="entry name" value="ATPase_NBD"/>
</dbReference>
<dbReference type="EMBL" id="CP001698">
    <property type="protein sequence ID" value="ADN01225.1"/>
    <property type="molecule type" value="Genomic_DNA"/>
</dbReference>
<dbReference type="Pfam" id="PF13412">
    <property type="entry name" value="HTH_24"/>
    <property type="match status" value="1"/>
</dbReference>
<evidence type="ECO:0000313" key="3">
    <source>
        <dbReference type="Proteomes" id="UP000001296"/>
    </source>
</evidence>
<dbReference type="AlphaFoldDB" id="E0RNV2"/>
<evidence type="ECO:0000313" key="2">
    <source>
        <dbReference type="EMBL" id="ADN01225.1"/>
    </source>
</evidence>